<dbReference type="OrthoDB" id="5985073at2759"/>
<organism evidence="4 5">
    <name type="scientific">Metarhizium album (strain ARSEF 1941)</name>
    <dbReference type="NCBI Taxonomy" id="1081103"/>
    <lineage>
        <taxon>Eukaryota</taxon>
        <taxon>Fungi</taxon>
        <taxon>Dikarya</taxon>
        <taxon>Ascomycota</taxon>
        <taxon>Pezizomycotina</taxon>
        <taxon>Sordariomycetes</taxon>
        <taxon>Hypocreomycetidae</taxon>
        <taxon>Hypocreales</taxon>
        <taxon>Clavicipitaceae</taxon>
        <taxon>Metarhizium</taxon>
    </lineage>
</organism>
<dbReference type="HOGENOM" id="CLU_1332008_0_0_1"/>
<accession>A0A0B2WP35</accession>
<reference evidence="4 5" key="1">
    <citation type="journal article" date="2014" name="Proc. Natl. Acad. Sci. U.S.A.">
        <title>Trajectory and genomic determinants of fungal-pathogen speciation and host adaptation.</title>
        <authorList>
            <person name="Hu X."/>
            <person name="Xiao G."/>
            <person name="Zheng P."/>
            <person name="Shang Y."/>
            <person name="Su Y."/>
            <person name="Zhang X."/>
            <person name="Liu X."/>
            <person name="Zhan S."/>
            <person name="St Leger R.J."/>
            <person name="Wang C."/>
        </authorList>
    </citation>
    <scope>NUCLEOTIDE SEQUENCE [LARGE SCALE GENOMIC DNA]</scope>
    <source>
        <strain evidence="4 5">ARSEF 1941</strain>
    </source>
</reference>
<gene>
    <name evidence="4" type="ORF">MAM_07336</name>
</gene>
<dbReference type="Proteomes" id="UP000030816">
    <property type="component" value="Unassembled WGS sequence"/>
</dbReference>
<evidence type="ECO:0000256" key="2">
    <source>
        <dbReference type="SAM" id="SignalP"/>
    </source>
</evidence>
<feature type="compositionally biased region" description="Low complexity" evidence="1">
    <location>
        <begin position="108"/>
        <end position="117"/>
    </location>
</feature>
<evidence type="ECO:0000313" key="4">
    <source>
        <dbReference type="EMBL" id="KHN94740.1"/>
    </source>
</evidence>
<keyword evidence="5" id="KW-1185">Reference proteome</keyword>
<comment type="caution">
    <text evidence="4">The sequence shown here is derived from an EMBL/GenBank/DDBJ whole genome shotgun (WGS) entry which is preliminary data.</text>
</comment>
<evidence type="ECO:0000259" key="3">
    <source>
        <dbReference type="Pfam" id="PF25486"/>
    </source>
</evidence>
<dbReference type="STRING" id="1081103.A0A0B2WP35"/>
<dbReference type="GeneID" id="63741791"/>
<feature type="chain" id="PRO_5002079351" description="DUF7909 domain-containing protein" evidence="2">
    <location>
        <begin position="19"/>
        <end position="217"/>
    </location>
</feature>
<keyword evidence="2" id="KW-0732">Signal</keyword>
<name>A0A0B2WP35_METAS</name>
<proteinExistence type="predicted"/>
<evidence type="ECO:0000313" key="5">
    <source>
        <dbReference type="Proteomes" id="UP000030816"/>
    </source>
</evidence>
<dbReference type="Pfam" id="PF25486">
    <property type="entry name" value="DUF7909"/>
    <property type="match status" value="2"/>
</dbReference>
<evidence type="ECO:0000256" key="1">
    <source>
        <dbReference type="SAM" id="MobiDB-lite"/>
    </source>
</evidence>
<feature type="domain" description="DUF7909" evidence="3">
    <location>
        <begin position="119"/>
        <end position="197"/>
    </location>
</feature>
<sequence>MWLPTSLIAIAVAAATLACEVPPGTPPDNIPEGFAIQVQNASYSSIHNRLMNQWAAGGGDQHLYLSPAGSPAGNLALVNGVITQLSDDKTIRAVINGEVCPSPPSHPSPDLSSDPSPEAQYTAFDNTTKVFMTERGDPRAIYDVAYGCNPDTDALQTELVFKERAGVTGGHICVRPASGNRYEFRYSPPGNTGKSRTCPAAWPLLQGTKPGMADSCR</sequence>
<feature type="signal peptide" evidence="2">
    <location>
        <begin position="1"/>
        <end position="18"/>
    </location>
</feature>
<feature type="domain" description="DUF7909" evidence="3">
    <location>
        <begin position="21"/>
        <end position="99"/>
    </location>
</feature>
<dbReference type="EMBL" id="AZHE01000030">
    <property type="protein sequence ID" value="KHN94740.1"/>
    <property type="molecule type" value="Genomic_DNA"/>
</dbReference>
<dbReference type="RefSeq" id="XP_040675806.1">
    <property type="nucleotide sequence ID" value="XM_040826134.1"/>
</dbReference>
<dbReference type="InterPro" id="IPR057231">
    <property type="entry name" value="DUF7909"/>
</dbReference>
<feature type="region of interest" description="Disordered" evidence="1">
    <location>
        <begin position="99"/>
        <end position="119"/>
    </location>
</feature>
<dbReference type="AlphaFoldDB" id="A0A0B2WP35"/>
<protein>
    <recommendedName>
        <fullName evidence="3">DUF7909 domain-containing protein</fullName>
    </recommendedName>
</protein>